<feature type="transmembrane region" description="Helical" evidence="1">
    <location>
        <begin position="12"/>
        <end position="35"/>
    </location>
</feature>
<dbReference type="Proteomes" id="UP000027222">
    <property type="component" value="Unassembled WGS sequence"/>
</dbReference>
<keyword evidence="3" id="KW-1185">Reference proteome</keyword>
<dbReference type="STRING" id="685588.A0A067TLW6"/>
<keyword evidence="1" id="KW-1133">Transmembrane helix</keyword>
<dbReference type="OrthoDB" id="3267422at2759"/>
<accession>A0A067TLW6</accession>
<dbReference type="EMBL" id="KL142371">
    <property type="protein sequence ID" value="KDR80894.1"/>
    <property type="molecule type" value="Genomic_DNA"/>
</dbReference>
<organism evidence="2 3">
    <name type="scientific">Galerina marginata (strain CBS 339.88)</name>
    <dbReference type="NCBI Taxonomy" id="685588"/>
    <lineage>
        <taxon>Eukaryota</taxon>
        <taxon>Fungi</taxon>
        <taxon>Dikarya</taxon>
        <taxon>Basidiomycota</taxon>
        <taxon>Agaricomycotina</taxon>
        <taxon>Agaricomycetes</taxon>
        <taxon>Agaricomycetidae</taxon>
        <taxon>Agaricales</taxon>
        <taxon>Agaricineae</taxon>
        <taxon>Strophariaceae</taxon>
        <taxon>Galerina</taxon>
    </lineage>
</organism>
<feature type="transmembrane region" description="Helical" evidence="1">
    <location>
        <begin position="239"/>
        <end position="261"/>
    </location>
</feature>
<reference evidence="3" key="1">
    <citation type="journal article" date="2014" name="Proc. Natl. Acad. Sci. U.S.A.">
        <title>Extensive sampling of basidiomycete genomes demonstrates inadequacy of the white-rot/brown-rot paradigm for wood decay fungi.</title>
        <authorList>
            <person name="Riley R."/>
            <person name="Salamov A.A."/>
            <person name="Brown D.W."/>
            <person name="Nagy L.G."/>
            <person name="Floudas D."/>
            <person name="Held B.W."/>
            <person name="Levasseur A."/>
            <person name="Lombard V."/>
            <person name="Morin E."/>
            <person name="Otillar R."/>
            <person name="Lindquist E.A."/>
            <person name="Sun H."/>
            <person name="LaButti K.M."/>
            <person name="Schmutz J."/>
            <person name="Jabbour D."/>
            <person name="Luo H."/>
            <person name="Baker S.E."/>
            <person name="Pisabarro A.G."/>
            <person name="Walton J.D."/>
            <person name="Blanchette R.A."/>
            <person name="Henrissat B."/>
            <person name="Martin F."/>
            <person name="Cullen D."/>
            <person name="Hibbett D.S."/>
            <person name="Grigoriev I.V."/>
        </authorList>
    </citation>
    <scope>NUCLEOTIDE SEQUENCE [LARGE SCALE GENOMIC DNA]</scope>
    <source>
        <strain evidence="3">CBS 339.88</strain>
    </source>
</reference>
<name>A0A067TLW6_GALM3</name>
<gene>
    <name evidence="2" type="ORF">GALMADRAFT_1113777</name>
</gene>
<evidence type="ECO:0000313" key="3">
    <source>
        <dbReference type="Proteomes" id="UP000027222"/>
    </source>
</evidence>
<evidence type="ECO:0000313" key="2">
    <source>
        <dbReference type="EMBL" id="KDR80894.1"/>
    </source>
</evidence>
<dbReference type="AlphaFoldDB" id="A0A067TLW6"/>
<evidence type="ECO:0000256" key="1">
    <source>
        <dbReference type="SAM" id="Phobius"/>
    </source>
</evidence>
<keyword evidence="1" id="KW-0472">Membrane</keyword>
<protein>
    <submittedName>
        <fullName evidence="2">Uncharacterized protein</fullName>
    </submittedName>
</protein>
<proteinExistence type="predicted"/>
<keyword evidence="1" id="KW-0812">Transmembrane</keyword>
<sequence>MPQTRRQARYSILPLVLSWLLSPHSLIILVVLAFVQPTISQELRNLSLPVTSSQIVYTPFVCNATTVSINPQACAGAWQLSNSSDPDSTTVSSVGPSSASANIIPQLFLQFRAFNLSMTTLPSSNATMNVTISANGIVVSQLFNSSLGALEIVNLPENDTSLLTITFLASSTPTRFDLQTLTITVPSDSSVTSLLPQPTLPPSISLPIFPLPTSSSTSLLTTPTSSPKSHINRKMIAEAVGLTVGLGLGLTAVALLALYYWKRRRQREMDVSMEETRSGWNRERIRHV</sequence>
<dbReference type="HOGENOM" id="CLU_076150_1_0_1"/>